<protein>
    <submittedName>
        <fullName evidence="1">Uncharacterized protein</fullName>
    </submittedName>
</protein>
<accession>A0AA36IT22</accession>
<dbReference type="AlphaFoldDB" id="A0AA36IT22"/>
<comment type="caution">
    <text evidence="1">The sequence shown here is derived from an EMBL/GenBank/DDBJ whole genome shotgun (WGS) entry which is preliminary data.</text>
</comment>
<dbReference type="EMBL" id="CAUJNA010002335">
    <property type="protein sequence ID" value="CAJ1392374.1"/>
    <property type="molecule type" value="Genomic_DNA"/>
</dbReference>
<gene>
    <name evidence="1" type="ORF">EVOR1521_LOCUS17485</name>
</gene>
<dbReference type="Proteomes" id="UP001178507">
    <property type="component" value="Unassembled WGS sequence"/>
</dbReference>
<evidence type="ECO:0000313" key="1">
    <source>
        <dbReference type="EMBL" id="CAJ1392374.1"/>
    </source>
</evidence>
<organism evidence="1 2">
    <name type="scientific">Effrenium voratum</name>
    <dbReference type="NCBI Taxonomy" id="2562239"/>
    <lineage>
        <taxon>Eukaryota</taxon>
        <taxon>Sar</taxon>
        <taxon>Alveolata</taxon>
        <taxon>Dinophyceae</taxon>
        <taxon>Suessiales</taxon>
        <taxon>Symbiodiniaceae</taxon>
        <taxon>Effrenium</taxon>
    </lineage>
</organism>
<name>A0AA36IT22_9DINO</name>
<reference evidence="1" key="1">
    <citation type="submission" date="2023-08" db="EMBL/GenBank/DDBJ databases">
        <authorList>
            <person name="Chen Y."/>
            <person name="Shah S."/>
            <person name="Dougan E. K."/>
            <person name="Thang M."/>
            <person name="Chan C."/>
        </authorList>
    </citation>
    <scope>NUCLEOTIDE SEQUENCE</scope>
</reference>
<proteinExistence type="predicted"/>
<keyword evidence="2" id="KW-1185">Reference proteome</keyword>
<sequence length="390" mass="43891">MVSPWRPPELGPSWQSMLLRGLPVQCQRRDKRDQCRSTDNSPRLHVCADSACDEYSVGSGYCPVYAPLNVYCQHRNGSQAVAFTRAINCQASAGNASHLFFCPVQVPIAVAIMHKAGSHAVGAWLLGLHPRGRLLGRRWFAARGPSGFERFQRWLFGRQGLGAPGASLGERGQRSLFRRMQMEMAQHSLISKIFLPAPWCILCCAFATRRLPVIFVRNPYRRVESYFRHRFLGNSGKAPLTTWEAFAGFLRLLADHRRDSVWRAEALPPLDEHDLMHTLSLDELLEDVRWPQAAREALARIFPVRLEAPEDFLELQSALCADHGYCQPLPALPDIFPLSPLIASLEPTTAWTQEARDLMAVLFSSDFARLGYCLDPGATTPCRPRRNQKS</sequence>
<evidence type="ECO:0000313" key="2">
    <source>
        <dbReference type="Proteomes" id="UP001178507"/>
    </source>
</evidence>